<name>A0ABQ5Q490_9BACT</name>
<evidence type="ECO:0000313" key="1">
    <source>
        <dbReference type="EMBL" id="GLH69507.1"/>
    </source>
</evidence>
<dbReference type="EMBL" id="BSDD01000002">
    <property type="protein sequence ID" value="GLH69507.1"/>
    <property type="molecule type" value="Genomic_DNA"/>
</dbReference>
<reference evidence="1 2" key="1">
    <citation type="journal article" date="2023" name="Antonie Van Leeuwenhoek">
        <title>Mesoterricola silvestris gen. nov., sp. nov., Mesoterricola sediminis sp. nov., Geothrix oryzae sp. nov., Geothrix edaphica sp. nov., Geothrix rubra sp. nov., and Geothrix limicola sp. nov., six novel members of Acidobacteriota isolated from soils.</title>
        <authorList>
            <person name="Itoh H."/>
            <person name="Sugisawa Y."/>
            <person name="Mise K."/>
            <person name="Xu Z."/>
            <person name="Kuniyasu M."/>
            <person name="Ushijima N."/>
            <person name="Kawano K."/>
            <person name="Kobayashi E."/>
            <person name="Shiratori Y."/>
            <person name="Masuda Y."/>
            <person name="Senoo K."/>
        </authorList>
    </citation>
    <scope>NUCLEOTIDE SEQUENCE [LARGE SCALE GENOMIC DNA]</scope>
    <source>
        <strain evidence="1 2">Red803</strain>
    </source>
</reference>
<sequence>MTTSWDDTLGLALDLVRTLRAAGDGAGASALLAALTAGCSAPELALALREAALELPEPLAAPVRERRDALLSGLRDVLGG</sequence>
<dbReference type="RefSeq" id="WP_285723527.1">
    <property type="nucleotide sequence ID" value="NZ_BSDD01000002.1"/>
</dbReference>
<dbReference type="Proteomes" id="UP001165089">
    <property type="component" value="Unassembled WGS sequence"/>
</dbReference>
<accession>A0ABQ5Q490</accession>
<keyword evidence="2" id="KW-1185">Reference proteome</keyword>
<proteinExistence type="predicted"/>
<protein>
    <submittedName>
        <fullName evidence="1">Uncharacterized protein</fullName>
    </submittedName>
</protein>
<evidence type="ECO:0000313" key="2">
    <source>
        <dbReference type="Proteomes" id="UP001165089"/>
    </source>
</evidence>
<organism evidence="1 2">
    <name type="scientific">Geothrix rubra</name>
    <dbReference type="NCBI Taxonomy" id="2927977"/>
    <lineage>
        <taxon>Bacteria</taxon>
        <taxon>Pseudomonadati</taxon>
        <taxon>Acidobacteriota</taxon>
        <taxon>Holophagae</taxon>
        <taxon>Holophagales</taxon>
        <taxon>Holophagaceae</taxon>
        <taxon>Geothrix</taxon>
    </lineage>
</organism>
<gene>
    <name evidence="1" type="ORF">GETHPA_10400</name>
</gene>
<comment type="caution">
    <text evidence="1">The sequence shown here is derived from an EMBL/GenBank/DDBJ whole genome shotgun (WGS) entry which is preliminary data.</text>
</comment>